<dbReference type="RefSeq" id="WP_281736236.1">
    <property type="nucleotide sequence ID" value="NZ_JAKETQ010000001.1"/>
</dbReference>
<reference evidence="2" key="1">
    <citation type="submission" date="2022-03" db="EMBL/GenBank/DDBJ databases">
        <title>The complete genome sequence of a Methyloterrigena soli.</title>
        <authorList>
            <person name="Zi Z."/>
        </authorList>
    </citation>
    <scope>NUCLEOTIDE SEQUENCE</scope>
    <source>
        <strain evidence="2">M48</strain>
    </source>
</reference>
<evidence type="ECO:0000259" key="1">
    <source>
        <dbReference type="Pfam" id="PF13521"/>
    </source>
</evidence>
<organism evidence="2 3">
    <name type="scientific">Paradevosia shaoguanensis</name>
    <dbReference type="NCBI Taxonomy" id="1335043"/>
    <lineage>
        <taxon>Bacteria</taxon>
        <taxon>Pseudomonadati</taxon>
        <taxon>Pseudomonadota</taxon>
        <taxon>Alphaproteobacteria</taxon>
        <taxon>Hyphomicrobiales</taxon>
        <taxon>Devosiaceae</taxon>
        <taxon>Paradevosia</taxon>
    </lineage>
</organism>
<comment type="caution">
    <text evidence="2">The sequence shown here is derived from an EMBL/GenBank/DDBJ whole genome shotgun (WGS) entry which is preliminary data.</text>
</comment>
<name>A0AA41UC30_9HYPH</name>
<dbReference type="InterPro" id="IPR038727">
    <property type="entry name" value="NadR/Ttd14_AAA_dom"/>
</dbReference>
<evidence type="ECO:0000313" key="2">
    <source>
        <dbReference type="EMBL" id="MCI0127930.1"/>
    </source>
</evidence>
<dbReference type="InterPro" id="IPR027417">
    <property type="entry name" value="P-loop_NTPase"/>
</dbReference>
<feature type="domain" description="NadR/Ttd14 AAA" evidence="1">
    <location>
        <begin position="2"/>
        <end position="92"/>
    </location>
</feature>
<gene>
    <name evidence="2" type="ORF">ML536_13965</name>
</gene>
<protein>
    <submittedName>
        <fullName evidence="2">ATP-binding protein</fullName>
    </submittedName>
</protein>
<sequence>MRIAVVGTHGSGKTTLIDDFIDGHRGYAHMQEPYWELAQRGVTFADGPSLDDLAEQLEQSVGMILAAQGEADIVFDRCPLDFIAYLEVLGEKEGIDWTPSGKLLGGIEKALATLDLIAFLPLSAPDEIATTIEYPRLRRAVDLRLKAVISEDALGLLADGPTVLEIRGSRAERVALLDRAISGHQGALGADGEFQ</sequence>
<dbReference type="Proteomes" id="UP001156140">
    <property type="component" value="Unassembled WGS sequence"/>
</dbReference>
<accession>A0AA41UC30</accession>
<dbReference type="Gene3D" id="3.40.50.300">
    <property type="entry name" value="P-loop containing nucleotide triphosphate hydrolases"/>
    <property type="match status" value="1"/>
</dbReference>
<dbReference type="SUPFAM" id="SSF52540">
    <property type="entry name" value="P-loop containing nucleoside triphosphate hydrolases"/>
    <property type="match status" value="1"/>
</dbReference>
<dbReference type="EMBL" id="JALAZD010000001">
    <property type="protein sequence ID" value="MCI0127930.1"/>
    <property type="molecule type" value="Genomic_DNA"/>
</dbReference>
<dbReference type="GO" id="GO:0005524">
    <property type="term" value="F:ATP binding"/>
    <property type="evidence" value="ECO:0007669"/>
    <property type="project" value="UniProtKB-KW"/>
</dbReference>
<evidence type="ECO:0000313" key="3">
    <source>
        <dbReference type="Proteomes" id="UP001156140"/>
    </source>
</evidence>
<dbReference type="Pfam" id="PF13521">
    <property type="entry name" value="AAA_28"/>
    <property type="match status" value="1"/>
</dbReference>
<keyword evidence="2" id="KW-0547">Nucleotide-binding</keyword>
<proteinExistence type="predicted"/>
<keyword evidence="2" id="KW-0067">ATP-binding</keyword>
<keyword evidence="3" id="KW-1185">Reference proteome</keyword>
<dbReference type="AlphaFoldDB" id="A0AA41UC30"/>